<sequence>MEMWDDLLVGIYDEDLDEKEEEEQVEKQMDKCWWKGCGGDASGKTDGDGDNGLNFLIRRQSEDSFTTFKSAKSFHRRSKKVIDPRTGTDKVTIHVKPVDVVQKVKIPLQLPVLLINFV</sequence>
<evidence type="ECO:0000313" key="2">
    <source>
        <dbReference type="Proteomes" id="UP001056120"/>
    </source>
</evidence>
<reference evidence="2" key="1">
    <citation type="journal article" date="2022" name="Mol. Ecol. Resour.">
        <title>The genomes of chicory, endive, great burdock and yacon provide insights into Asteraceae palaeo-polyploidization history and plant inulin production.</title>
        <authorList>
            <person name="Fan W."/>
            <person name="Wang S."/>
            <person name="Wang H."/>
            <person name="Wang A."/>
            <person name="Jiang F."/>
            <person name="Liu H."/>
            <person name="Zhao H."/>
            <person name="Xu D."/>
            <person name="Zhang Y."/>
        </authorList>
    </citation>
    <scope>NUCLEOTIDE SEQUENCE [LARGE SCALE GENOMIC DNA]</scope>
    <source>
        <strain evidence="2">cv. Yunnan</strain>
    </source>
</reference>
<proteinExistence type="predicted"/>
<accession>A0ACB9EV50</accession>
<protein>
    <submittedName>
        <fullName evidence="1">Uncharacterized protein</fullName>
    </submittedName>
</protein>
<organism evidence="1 2">
    <name type="scientific">Smallanthus sonchifolius</name>
    <dbReference type="NCBI Taxonomy" id="185202"/>
    <lineage>
        <taxon>Eukaryota</taxon>
        <taxon>Viridiplantae</taxon>
        <taxon>Streptophyta</taxon>
        <taxon>Embryophyta</taxon>
        <taxon>Tracheophyta</taxon>
        <taxon>Spermatophyta</taxon>
        <taxon>Magnoliopsida</taxon>
        <taxon>eudicotyledons</taxon>
        <taxon>Gunneridae</taxon>
        <taxon>Pentapetalae</taxon>
        <taxon>asterids</taxon>
        <taxon>campanulids</taxon>
        <taxon>Asterales</taxon>
        <taxon>Asteraceae</taxon>
        <taxon>Asteroideae</taxon>
        <taxon>Heliantheae alliance</taxon>
        <taxon>Millerieae</taxon>
        <taxon>Smallanthus</taxon>
    </lineage>
</organism>
<comment type="caution">
    <text evidence="1">The sequence shown here is derived from an EMBL/GenBank/DDBJ whole genome shotgun (WGS) entry which is preliminary data.</text>
</comment>
<dbReference type="Proteomes" id="UP001056120">
    <property type="component" value="Linkage Group LG17"/>
</dbReference>
<evidence type="ECO:0000313" key="1">
    <source>
        <dbReference type="EMBL" id="KAI3762722.1"/>
    </source>
</evidence>
<gene>
    <name evidence="1" type="ORF">L1987_53163</name>
</gene>
<keyword evidence="2" id="KW-1185">Reference proteome</keyword>
<dbReference type="EMBL" id="CM042034">
    <property type="protein sequence ID" value="KAI3762722.1"/>
    <property type="molecule type" value="Genomic_DNA"/>
</dbReference>
<reference evidence="1 2" key="2">
    <citation type="journal article" date="2022" name="Mol. Ecol. Resour.">
        <title>The genomes of chicory, endive, great burdock and yacon provide insights into Asteraceae paleo-polyploidization history and plant inulin production.</title>
        <authorList>
            <person name="Fan W."/>
            <person name="Wang S."/>
            <person name="Wang H."/>
            <person name="Wang A."/>
            <person name="Jiang F."/>
            <person name="Liu H."/>
            <person name="Zhao H."/>
            <person name="Xu D."/>
            <person name="Zhang Y."/>
        </authorList>
    </citation>
    <scope>NUCLEOTIDE SEQUENCE [LARGE SCALE GENOMIC DNA]</scope>
    <source>
        <strain evidence="2">cv. Yunnan</strain>
        <tissue evidence="1">Leaves</tissue>
    </source>
</reference>
<name>A0ACB9EV50_9ASTR</name>